<feature type="region of interest" description="Disordered" evidence="2">
    <location>
        <begin position="65"/>
        <end position="86"/>
    </location>
</feature>
<accession>A0ABV3E5S6</accession>
<dbReference type="EMBL" id="JBEZLS010000010">
    <property type="protein sequence ID" value="MEU9352505.1"/>
    <property type="molecule type" value="Genomic_DNA"/>
</dbReference>
<keyword evidence="4" id="KW-1185">Reference proteome</keyword>
<name>A0ABV3E5S6_9ACTN</name>
<protein>
    <recommendedName>
        <fullName evidence="5">Transposase</fullName>
    </recommendedName>
</protein>
<evidence type="ECO:0000313" key="4">
    <source>
        <dbReference type="Proteomes" id="UP001551582"/>
    </source>
</evidence>
<evidence type="ECO:0000256" key="2">
    <source>
        <dbReference type="SAM" id="MobiDB-lite"/>
    </source>
</evidence>
<comment type="caution">
    <text evidence="3">The sequence shown here is derived from an EMBL/GenBank/DDBJ whole genome shotgun (WGS) entry which is preliminary data.</text>
</comment>
<dbReference type="RefSeq" id="WP_359980799.1">
    <property type="nucleotide sequence ID" value="NZ_JBEZLS010000010.1"/>
</dbReference>
<dbReference type="Proteomes" id="UP001551582">
    <property type="component" value="Unassembled WGS sequence"/>
</dbReference>
<evidence type="ECO:0008006" key="5">
    <source>
        <dbReference type="Google" id="ProtNLM"/>
    </source>
</evidence>
<reference evidence="3 4" key="1">
    <citation type="submission" date="2024-06" db="EMBL/GenBank/DDBJ databases">
        <title>The Natural Products Discovery Center: Release of the First 8490 Sequenced Strains for Exploring Actinobacteria Biosynthetic Diversity.</title>
        <authorList>
            <person name="Kalkreuter E."/>
            <person name="Kautsar S.A."/>
            <person name="Yang D."/>
            <person name="Bader C.D."/>
            <person name="Teijaro C.N."/>
            <person name="Fluegel L."/>
            <person name="Davis C.M."/>
            <person name="Simpson J.R."/>
            <person name="Lauterbach L."/>
            <person name="Steele A.D."/>
            <person name="Gui C."/>
            <person name="Meng S."/>
            <person name="Li G."/>
            <person name="Viehrig K."/>
            <person name="Ye F."/>
            <person name="Su P."/>
            <person name="Kiefer A.F."/>
            <person name="Nichols A."/>
            <person name="Cepeda A.J."/>
            <person name="Yan W."/>
            <person name="Fan B."/>
            <person name="Jiang Y."/>
            <person name="Adhikari A."/>
            <person name="Zheng C.-J."/>
            <person name="Schuster L."/>
            <person name="Cowan T.M."/>
            <person name="Smanski M.J."/>
            <person name="Chevrette M.G."/>
            <person name="De Carvalho L.P.S."/>
            <person name="Shen B."/>
        </authorList>
    </citation>
    <scope>NUCLEOTIDE SEQUENCE [LARGE SCALE GENOMIC DNA]</scope>
    <source>
        <strain evidence="3 4">NPDC048274</strain>
    </source>
</reference>
<feature type="coiled-coil region" evidence="1">
    <location>
        <begin position="22"/>
        <end position="49"/>
    </location>
</feature>
<gene>
    <name evidence="3" type="ORF">AB0D65_16300</name>
</gene>
<evidence type="ECO:0000256" key="1">
    <source>
        <dbReference type="SAM" id="Coils"/>
    </source>
</evidence>
<proteinExistence type="predicted"/>
<sequence>MERSLPPTSPPYARRGSTRRSIAELKGELRKASQQVTELQGKLDALAAVTASLYLEDIELKKKQNTRQQGRLTALTGDTGDTDSHR</sequence>
<keyword evidence="1" id="KW-0175">Coiled coil</keyword>
<organism evidence="3 4">
    <name type="scientific">Streptomyces griseoloalbus</name>
    <dbReference type="NCBI Taxonomy" id="67303"/>
    <lineage>
        <taxon>Bacteria</taxon>
        <taxon>Bacillati</taxon>
        <taxon>Actinomycetota</taxon>
        <taxon>Actinomycetes</taxon>
        <taxon>Kitasatosporales</taxon>
        <taxon>Streptomycetaceae</taxon>
        <taxon>Streptomyces</taxon>
    </lineage>
</organism>
<evidence type="ECO:0000313" key="3">
    <source>
        <dbReference type="EMBL" id="MEU9352505.1"/>
    </source>
</evidence>